<evidence type="ECO:0000256" key="1">
    <source>
        <dbReference type="SAM" id="SignalP"/>
    </source>
</evidence>
<accession>A0A0B1NUK5</accession>
<feature type="signal peptide" evidence="1">
    <location>
        <begin position="1"/>
        <end position="22"/>
    </location>
</feature>
<feature type="chain" id="PRO_5002080344" evidence="1">
    <location>
        <begin position="23"/>
        <end position="165"/>
    </location>
</feature>
<name>A0A0B1NUK5_UNCNE</name>
<keyword evidence="3" id="KW-1185">Reference proteome</keyword>
<dbReference type="EMBL" id="JNVN01005458">
    <property type="protein sequence ID" value="KHJ30052.1"/>
    <property type="molecule type" value="Genomic_DNA"/>
</dbReference>
<comment type="caution">
    <text evidence="2">The sequence shown here is derived from an EMBL/GenBank/DDBJ whole genome shotgun (WGS) entry which is preliminary data.</text>
</comment>
<proteinExistence type="predicted"/>
<organism evidence="2 3">
    <name type="scientific">Uncinula necator</name>
    <name type="common">Grape powdery mildew</name>
    <dbReference type="NCBI Taxonomy" id="52586"/>
    <lineage>
        <taxon>Eukaryota</taxon>
        <taxon>Fungi</taxon>
        <taxon>Dikarya</taxon>
        <taxon>Ascomycota</taxon>
        <taxon>Pezizomycotina</taxon>
        <taxon>Leotiomycetes</taxon>
        <taxon>Erysiphales</taxon>
        <taxon>Erysiphaceae</taxon>
        <taxon>Erysiphe</taxon>
    </lineage>
</organism>
<evidence type="ECO:0000313" key="3">
    <source>
        <dbReference type="Proteomes" id="UP000030854"/>
    </source>
</evidence>
<dbReference type="HOGENOM" id="CLU_1612035_0_0_1"/>
<evidence type="ECO:0000313" key="2">
    <source>
        <dbReference type="EMBL" id="KHJ30052.1"/>
    </source>
</evidence>
<sequence length="165" mass="18570">MGLNSALMKLALIPLLLSVALATINEDIREFIQVTSNMERMGVRIATSPSHKERSSEPGLLLEIKPSSLILLPEELKLTPVKNLDRGTHRTKLVVLSDNAQDLRLICEKNAAQESFQEWSIVDLCKREIQNIFSKYINDISKKKIHFAIARGDLEDAPVVKLRVL</sequence>
<keyword evidence="1" id="KW-0732">Signal</keyword>
<gene>
    <name evidence="2" type="ORF">EV44_g0242</name>
</gene>
<dbReference type="Proteomes" id="UP000030854">
    <property type="component" value="Unassembled WGS sequence"/>
</dbReference>
<protein>
    <submittedName>
        <fullName evidence="2">Putative powdery mildew-specific protein</fullName>
    </submittedName>
</protein>
<dbReference type="AlphaFoldDB" id="A0A0B1NUK5"/>
<reference evidence="2 3" key="1">
    <citation type="journal article" date="2014" name="BMC Genomics">
        <title>Adaptive genomic structural variation in the grape powdery mildew pathogen, Erysiphe necator.</title>
        <authorList>
            <person name="Jones L."/>
            <person name="Riaz S."/>
            <person name="Morales-Cruz A."/>
            <person name="Amrine K.C."/>
            <person name="McGuire B."/>
            <person name="Gubler W.D."/>
            <person name="Walker M.A."/>
            <person name="Cantu D."/>
        </authorList>
    </citation>
    <scope>NUCLEOTIDE SEQUENCE [LARGE SCALE GENOMIC DNA]</scope>
    <source>
        <strain evidence="3">c</strain>
    </source>
</reference>